<dbReference type="RefSeq" id="WP_216939250.1">
    <property type="nucleotide sequence ID" value="NZ_CP077062.1"/>
</dbReference>
<name>A0A975SYG7_9ACTN</name>
<keyword evidence="2" id="KW-0378">Hydrolase</keyword>
<proteinExistence type="predicted"/>
<dbReference type="Proteomes" id="UP000683575">
    <property type="component" value="Chromosome"/>
</dbReference>
<reference evidence="2" key="1">
    <citation type="submission" date="2021-06" db="EMBL/GenBank/DDBJ databases">
        <title>Complete genome sequence of Nocardioides sp. G188.</title>
        <authorList>
            <person name="Im W.-T."/>
        </authorList>
    </citation>
    <scope>NUCLEOTIDE SEQUENCE</scope>
    <source>
        <strain evidence="2">G188</strain>
    </source>
</reference>
<sequence length="265" mass="28090">MTSSQFLVRPEGRLAYDVTGSGPLVVCSPAMGELRSSYRHLVPLLVDSGLRVATLDLRGHGDSDATFSSYDDVALASDLLALVDELGGPALLVGNSMSAGAAVIAAADRPTAVSALALLGPFVRNPSGGRLATLMFRLALTRPWGRSAFLSYYPRWTPGVRPEGYDEHAAAVRDNLRRPGHWKAFAATTRTTHAPAEARLDEVRCPAVVVMGTDDVDWKDPAAEAAWVGERLHAEVLMAPGVGHYPQAQAPVLVAEAVTSLVARA</sequence>
<gene>
    <name evidence="2" type="ORF">KRR39_20480</name>
</gene>
<dbReference type="AlphaFoldDB" id="A0A975SYG7"/>
<keyword evidence="3" id="KW-1185">Reference proteome</keyword>
<evidence type="ECO:0000259" key="1">
    <source>
        <dbReference type="Pfam" id="PF12697"/>
    </source>
</evidence>
<dbReference type="GO" id="GO:0016787">
    <property type="term" value="F:hydrolase activity"/>
    <property type="evidence" value="ECO:0007669"/>
    <property type="project" value="UniProtKB-KW"/>
</dbReference>
<dbReference type="PANTHER" id="PTHR43689">
    <property type="entry name" value="HYDROLASE"/>
    <property type="match status" value="1"/>
</dbReference>
<accession>A0A975SYG7</accession>
<dbReference type="EMBL" id="CP077062">
    <property type="protein sequence ID" value="QWZ07740.1"/>
    <property type="molecule type" value="Genomic_DNA"/>
</dbReference>
<organism evidence="2 3">
    <name type="scientific">Nocardioides panacis</name>
    <dbReference type="NCBI Taxonomy" id="2849501"/>
    <lineage>
        <taxon>Bacteria</taxon>
        <taxon>Bacillati</taxon>
        <taxon>Actinomycetota</taxon>
        <taxon>Actinomycetes</taxon>
        <taxon>Propionibacteriales</taxon>
        <taxon>Nocardioidaceae</taxon>
        <taxon>Nocardioides</taxon>
    </lineage>
</organism>
<dbReference type="Pfam" id="PF12697">
    <property type="entry name" value="Abhydrolase_6"/>
    <property type="match status" value="1"/>
</dbReference>
<dbReference type="KEGG" id="nps:KRR39_20480"/>
<dbReference type="PANTHER" id="PTHR43689:SF8">
    <property type="entry name" value="ALPHA_BETA-HYDROLASES SUPERFAMILY PROTEIN"/>
    <property type="match status" value="1"/>
</dbReference>
<feature type="domain" description="AB hydrolase-1" evidence="1">
    <location>
        <begin position="35"/>
        <end position="257"/>
    </location>
</feature>
<evidence type="ECO:0000313" key="3">
    <source>
        <dbReference type="Proteomes" id="UP000683575"/>
    </source>
</evidence>
<evidence type="ECO:0000313" key="2">
    <source>
        <dbReference type="EMBL" id="QWZ07740.1"/>
    </source>
</evidence>
<protein>
    <submittedName>
        <fullName evidence="2">Alpha/beta hydrolase</fullName>
    </submittedName>
</protein>
<dbReference type="InterPro" id="IPR000073">
    <property type="entry name" value="AB_hydrolase_1"/>
</dbReference>